<keyword evidence="1" id="KW-0238">DNA-binding</keyword>
<gene>
    <name evidence="4" type="ORF">TWF694_000064</name>
</gene>
<sequence length="558" mass="62405">MATRRRHPHNIEMPPVIARVVSGQFGTHNPIREPLVRIAKVQGISMTAGPREDPQDESEPAEGDTLFAYRLFLTDDIHMVGAVLDPVLHPLVHDRVLTGPGTYIRLTDYDVRTSSKKANTRRFTRFLKVRDLIVEYSPGVKFVPEDMDHDGDSAMEGTVRTTADRLSGSPYEYEQDEVVVIKQEATSSQHQADIGLDGNRDRDSDGYGLNIDEEDGVPKDIFQLENQVSTQLSVATSINTTPDGYATADERPSSPDYMLYDLDLTEEEILQFSTPSVEAKTVVRSEIITATWRTDQKQKIPDYKLRLSGGLEDILADPNAERERTTATDRSQPSFHQKENTAKKFVPGSGSSKSCGENSSLPRQDRGLSPGPSRNNGPLRSTLLSVSQAPMTPKKPPQPSNSPVSRSPGFWSPQKPRPINVTKLGDLFEKPLNTRVDILAVIARCDEKPIKRSIGLKRDMHLLDPTVTRTVWLSVWVDAENFRPTVGTCVLFRGLTVNKFDGRSLNAFKEVASTQWCIIEPTEDVVAGVNEVKEWWKEREIEESLKSFGEDDDDDDEF</sequence>
<dbReference type="Pfam" id="PF16900">
    <property type="entry name" value="REPA_OB_2"/>
    <property type="match status" value="1"/>
</dbReference>
<dbReference type="EMBL" id="JAVHJO010000001">
    <property type="protein sequence ID" value="KAK6543309.1"/>
    <property type="molecule type" value="Genomic_DNA"/>
</dbReference>
<evidence type="ECO:0000259" key="3">
    <source>
        <dbReference type="Pfam" id="PF16900"/>
    </source>
</evidence>
<protein>
    <recommendedName>
        <fullName evidence="3">Replication protein A OB domain-containing protein</fullName>
    </recommendedName>
</protein>
<reference evidence="4 5" key="1">
    <citation type="submission" date="2019-10" db="EMBL/GenBank/DDBJ databases">
        <authorList>
            <person name="Palmer J.M."/>
        </authorList>
    </citation>
    <scope>NUCLEOTIDE SEQUENCE [LARGE SCALE GENOMIC DNA]</scope>
    <source>
        <strain evidence="4 5">TWF694</strain>
    </source>
</reference>
<dbReference type="Gene3D" id="2.40.50.140">
    <property type="entry name" value="Nucleic acid-binding proteins"/>
    <property type="match status" value="1"/>
</dbReference>
<proteinExistence type="predicted"/>
<dbReference type="InterPro" id="IPR031657">
    <property type="entry name" value="REPA_OB_2"/>
</dbReference>
<feature type="compositionally biased region" description="Low complexity" evidence="2">
    <location>
        <begin position="348"/>
        <end position="360"/>
    </location>
</feature>
<evidence type="ECO:0000313" key="4">
    <source>
        <dbReference type="EMBL" id="KAK6543309.1"/>
    </source>
</evidence>
<name>A0AAV9XMH2_9PEZI</name>
<dbReference type="InterPro" id="IPR012340">
    <property type="entry name" value="NA-bd_OB-fold"/>
</dbReference>
<accession>A0AAV9XMH2</accession>
<evidence type="ECO:0000256" key="1">
    <source>
        <dbReference type="ARBA" id="ARBA00023125"/>
    </source>
</evidence>
<keyword evidence="5" id="KW-1185">Reference proteome</keyword>
<dbReference type="AlphaFoldDB" id="A0AAV9XMH2"/>
<evidence type="ECO:0000313" key="5">
    <source>
        <dbReference type="Proteomes" id="UP001365542"/>
    </source>
</evidence>
<organism evidence="4 5">
    <name type="scientific">Orbilia ellipsospora</name>
    <dbReference type="NCBI Taxonomy" id="2528407"/>
    <lineage>
        <taxon>Eukaryota</taxon>
        <taxon>Fungi</taxon>
        <taxon>Dikarya</taxon>
        <taxon>Ascomycota</taxon>
        <taxon>Pezizomycotina</taxon>
        <taxon>Orbiliomycetes</taxon>
        <taxon>Orbiliales</taxon>
        <taxon>Orbiliaceae</taxon>
        <taxon>Orbilia</taxon>
    </lineage>
</organism>
<dbReference type="SUPFAM" id="SSF50249">
    <property type="entry name" value="Nucleic acid-binding proteins"/>
    <property type="match status" value="1"/>
</dbReference>
<feature type="region of interest" description="Disordered" evidence="2">
    <location>
        <begin position="315"/>
        <end position="417"/>
    </location>
</feature>
<feature type="domain" description="Replication protein A OB" evidence="3">
    <location>
        <begin position="426"/>
        <end position="508"/>
    </location>
</feature>
<evidence type="ECO:0000256" key="2">
    <source>
        <dbReference type="SAM" id="MobiDB-lite"/>
    </source>
</evidence>
<comment type="caution">
    <text evidence="4">The sequence shown here is derived from an EMBL/GenBank/DDBJ whole genome shotgun (WGS) entry which is preliminary data.</text>
</comment>
<dbReference type="GO" id="GO:0003677">
    <property type="term" value="F:DNA binding"/>
    <property type="evidence" value="ECO:0007669"/>
    <property type="project" value="UniProtKB-KW"/>
</dbReference>
<dbReference type="Proteomes" id="UP001365542">
    <property type="component" value="Unassembled WGS sequence"/>
</dbReference>
<feature type="compositionally biased region" description="Polar residues" evidence="2">
    <location>
        <begin position="372"/>
        <end position="390"/>
    </location>
</feature>
<feature type="region of interest" description="Disordered" evidence="2">
    <location>
        <begin position="183"/>
        <end position="212"/>
    </location>
</feature>